<dbReference type="Gene3D" id="3.40.50.1240">
    <property type="entry name" value="Phosphoglycerate mutase-like"/>
    <property type="match status" value="1"/>
</dbReference>
<protein>
    <submittedName>
        <fullName evidence="1">Histidine phosphatase family protein</fullName>
    </submittedName>
</protein>
<name>A0ABV7UKU8_9HYPH</name>
<dbReference type="InterPro" id="IPR029033">
    <property type="entry name" value="His_PPase_superfam"/>
</dbReference>
<evidence type="ECO:0000313" key="2">
    <source>
        <dbReference type="Proteomes" id="UP001595704"/>
    </source>
</evidence>
<reference evidence="2" key="1">
    <citation type="journal article" date="2019" name="Int. J. Syst. Evol. Microbiol.">
        <title>The Global Catalogue of Microorganisms (GCM) 10K type strain sequencing project: providing services to taxonomists for standard genome sequencing and annotation.</title>
        <authorList>
            <consortium name="The Broad Institute Genomics Platform"/>
            <consortium name="The Broad Institute Genome Sequencing Center for Infectious Disease"/>
            <person name="Wu L."/>
            <person name="Ma J."/>
        </authorList>
    </citation>
    <scope>NUCLEOTIDE SEQUENCE [LARGE SCALE GENOMIC DNA]</scope>
    <source>
        <strain evidence="2">KCTC 42282</strain>
    </source>
</reference>
<dbReference type="Proteomes" id="UP001595704">
    <property type="component" value="Unassembled WGS sequence"/>
</dbReference>
<accession>A0ABV7UKU8</accession>
<dbReference type="CDD" id="cd07067">
    <property type="entry name" value="HP_PGM_like"/>
    <property type="match status" value="1"/>
</dbReference>
<keyword evidence="2" id="KW-1185">Reference proteome</keyword>
<comment type="caution">
    <text evidence="1">The sequence shown here is derived from an EMBL/GenBank/DDBJ whole genome shotgun (WGS) entry which is preliminary data.</text>
</comment>
<dbReference type="SMART" id="SM00855">
    <property type="entry name" value="PGAM"/>
    <property type="match status" value="1"/>
</dbReference>
<dbReference type="RefSeq" id="WP_191321466.1">
    <property type="nucleotide sequence ID" value="NZ_BNCG01000087.1"/>
</dbReference>
<dbReference type="InterPro" id="IPR050275">
    <property type="entry name" value="PGM_Phosphatase"/>
</dbReference>
<dbReference type="InterPro" id="IPR013078">
    <property type="entry name" value="His_Pase_superF_clade-1"/>
</dbReference>
<proteinExistence type="predicted"/>
<dbReference type="Pfam" id="PF00300">
    <property type="entry name" value="His_Phos_1"/>
    <property type="match status" value="1"/>
</dbReference>
<gene>
    <name evidence="1" type="ORF">ACFONL_18360</name>
</gene>
<dbReference type="PANTHER" id="PTHR48100:SF1">
    <property type="entry name" value="HISTIDINE PHOSPHATASE FAMILY PROTEIN-RELATED"/>
    <property type="match status" value="1"/>
</dbReference>
<dbReference type="SUPFAM" id="SSF53254">
    <property type="entry name" value="Phosphoglycerate mutase-like"/>
    <property type="match status" value="1"/>
</dbReference>
<organism evidence="1 2">
    <name type="scientific">Camelimonas fluminis</name>
    <dbReference type="NCBI Taxonomy" id="1576911"/>
    <lineage>
        <taxon>Bacteria</taxon>
        <taxon>Pseudomonadati</taxon>
        <taxon>Pseudomonadota</taxon>
        <taxon>Alphaproteobacteria</taxon>
        <taxon>Hyphomicrobiales</taxon>
        <taxon>Chelatococcaceae</taxon>
        <taxon>Camelimonas</taxon>
    </lineage>
</organism>
<sequence length="201" mass="21090">MNGMRRIFLVRHAPVAGPAGVIHGPEAPADVGDGALVAATRSALRQSAAAATSWCSPALRTRQTATALELAPAIDRRLSEQNFGDWTGRRHADLAAELGDAYVLFWRDAASNAPPGGESFSQQIARVGDFLASLADGDHIVVTHSGSIRAAVAVALDMRPATALSLVIEPLSVTLLEQMSGGWRVAWINRLAGWPGLAPSP</sequence>
<evidence type="ECO:0000313" key="1">
    <source>
        <dbReference type="EMBL" id="MFC3639310.1"/>
    </source>
</evidence>
<dbReference type="EMBL" id="JBHRYC010000089">
    <property type="protein sequence ID" value="MFC3639310.1"/>
    <property type="molecule type" value="Genomic_DNA"/>
</dbReference>
<dbReference type="PANTHER" id="PTHR48100">
    <property type="entry name" value="BROAD-SPECIFICITY PHOSPHATASE YOR283W-RELATED"/>
    <property type="match status" value="1"/>
</dbReference>